<dbReference type="AlphaFoldDB" id="A0A2S0US52"/>
<dbReference type="KEGG" id="geh:HYN69_18790"/>
<evidence type="ECO:0000313" key="1">
    <source>
        <dbReference type="EMBL" id="AWB50646.1"/>
    </source>
</evidence>
<dbReference type="Proteomes" id="UP000244496">
    <property type="component" value="Plasmid unnamed1"/>
</dbReference>
<protein>
    <submittedName>
        <fullName evidence="1">Uncharacterized protein</fullName>
    </submittedName>
</protein>
<dbReference type="EMBL" id="CP028919">
    <property type="protein sequence ID" value="AWB50646.1"/>
    <property type="molecule type" value="Genomic_DNA"/>
</dbReference>
<accession>A0A2S0US52</accession>
<evidence type="ECO:0000313" key="2">
    <source>
        <dbReference type="Proteomes" id="UP000244496"/>
    </source>
</evidence>
<proteinExistence type="predicted"/>
<sequence length="110" mass="11204">MRAPHMAAAARLVARPTGEKTGWGPGVAPAVWSSQWAEALIAASGFAPCAMAMSGRAAAVARGVVRAGCMVVFAVVAKGEQAGGPGVPERHTIKGEFRWHIGVTQAARAA</sequence>
<organism evidence="1 2">
    <name type="scientific">Paragemmobacter aquarius</name>
    <dbReference type="NCBI Taxonomy" id="2169400"/>
    <lineage>
        <taxon>Bacteria</taxon>
        <taxon>Pseudomonadati</taxon>
        <taxon>Pseudomonadota</taxon>
        <taxon>Alphaproteobacteria</taxon>
        <taxon>Rhodobacterales</taxon>
        <taxon>Paracoccaceae</taxon>
        <taxon>Paragemmobacter</taxon>
    </lineage>
</organism>
<keyword evidence="2" id="KW-1185">Reference proteome</keyword>
<reference evidence="1 2" key="1">
    <citation type="submission" date="2018-04" db="EMBL/GenBank/DDBJ databases">
        <title>Genome sequencing of Gemmobacter.</title>
        <authorList>
            <person name="Yi H."/>
            <person name="Baek M.-G."/>
        </authorList>
    </citation>
    <scope>NUCLEOTIDE SEQUENCE [LARGE SCALE GENOMIC DNA]</scope>
    <source>
        <strain evidence="1 2">HYN0069</strain>
        <plasmid evidence="2">Plasmid unnamed1</plasmid>
    </source>
</reference>
<keyword evidence="1" id="KW-0614">Plasmid</keyword>
<name>A0A2S0US52_9RHOB</name>
<geneLocation type="plasmid" evidence="1">
    <name>unnamed1</name>
</geneLocation>
<gene>
    <name evidence="1" type="ORF">HYN69_18790</name>
</gene>